<dbReference type="SUPFAM" id="SSF57845">
    <property type="entry name" value="B-box zinc-binding domain"/>
    <property type="match status" value="1"/>
</dbReference>
<dbReference type="Proteomes" id="UP001186944">
    <property type="component" value="Unassembled WGS sequence"/>
</dbReference>
<protein>
    <recommendedName>
        <fullName evidence="2">B box-type domain-containing protein</fullName>
    </recommendedName>
</protein>
<feature type="domain" description="B box-type" evidence="2">
    <location>
        <begin position="31"/>
        <end position="72"/>
    </location>
</feature>
<dbReference type="Gene3D" id="2.120.10.30">
    <property type="entry name" value="TolB, C-terminal domain"/>
    <property type="match status" value="1"/>
</dbReference>
<dbReference type="GO" id="GO:0008270">
    <property type="term" value="F:zinc ion binding"/>
    <property type="evidence" value="ECO:0007669"/>
    <property type="project" value="UniProtKB-KW"/>
</dbReference>
<dbReference type="Pfam" id="PF00643">
    <property type="entry name" value="zf-B_box"/>
    <property type="match status" value="1"/>
</dbReference>
<comment type="caution">
    <text evidence="3">The sequence shown here is derived from an EMBL/GenBank/DDBJ whole genome shotgun (WGS) entry which is preliminary data.</text>
</comment>
<evidence type="ECO:0000313" key="3">
    <source>
        <dbReference type="EMBL" id="KAK3092510.1"/>
    </source>
</evidence>
<name>A0AA88Y208_PINIB</name>
<accession>A0AA88Y208</accession>
<dbReference type="SMART" id="SM00336">
    <property type="entry name" value="BBOX"/>
    <property type="match status" value="1"/>
</dbReference>
<dbReference type="GO" id="GO:0061630">
    <property type="term" value="F:ubiquitin protein ligase activity"/>
    <property type="evidence" value="ECO:0007669"/>
    <property type="project" value="TreeGrafter"/>
</dbReference>
<gene>
    <name evidence="3" type="ORF">FSP39_003815</name>
</gene>
<dbReference type="PANTHER" id="PTHR25462:SF291">
    <property type="entry name" value="E3 UBIQUITIN-PROTEIN LIGASE TRIM45"/>
    <property type="match status" value="1"/>
</dbReference>
<evidence type="ECO:0000259" key="2">
    <source>
        <dbReference type="PROSITE" id="PS50119"/>
    </source>
</evidence>
<sequence>MCPTCKAIHNKARATRDHQVVLREERCTEDQGSTFCKKHPDQKISLHCNTCNVPVCTKCIAGTHNSHKFSDISQFHQNLKREIEDSKRKMEKRMKEVNGLIQNGVQNWEDYEKKVNRIESSISHDAKTLYSLVDKLTQKRKDDLNSIKHQDRVTWETAKGRLDGEKTKLSRSLVQHDKCMSSTTAICMAELLKESQVLRCKRLDPIEILPPFYQTPSNTSVEGIGEIIKQSKVPTTLHSNNLKVGTPKVISSFNSTLKGYPSICYAGNGQVFLGSDQFNDIHTVNSKGKIVHKRKDVLTNKCHSLVATHSGDIVVSPEEGNCINILGRNNKLTTLFDASPYETRSLTLTEKQEILVCLRKYVDVRSEGRVVLCDGIGGNQERIGSDELYEYPIQAVALQDGGFFISDHGKQRLMVLKADGNIRHIIQNPLGMEPFWPWGICKDKAGNILTTDRWNNYVYVIGKDMSVKELVGKRERITEPRCLCVDDDNNLWIAQHDGEIKIVKYLDVQ</sequence>
<dbReference type="EMBL" id="VSWD01000009">
    <property type="protein sequence ID" value="KAK3092510.1"/>
    <property type="molecule type" value="Genomic_DNA"/>
</dbReference>
<evidence type="ECO:0000256" key="1">
    <source>
        <dbReference type="PROSITE-ProRule" id="PRU00024"/>
    </source>
</evidence>
<dbReference type="Gene3D" id="3.30.160.60">
    <property type="entry name" value="Classic Zinc Finger"/>
    <property type="match status" value="1"/>
</dbReference>
<keyword evidence="4" id="KW-1185">Reference proteome</keyword>
<keyword evidence="1" id="KW-0862">Zinc</keyword>
<dbReference type="InterPro" id="IPR011042">
    <property type="entry name" value="6-blade_b-propeller_TolB-like"/>
</dbReference>
<proteinExistence type="predicted"/>
<dbReference type="AlphaFoldDB" id="A0AA88Y208"/>
<keyword evidence="1" id="KW-0479">Metal-binding</keyword>
<dbReference type="SUPFAM" id="SSF101898">
    <property type="entry name" value="NHL repeat"/>
    <property type="match status" value="1"/>
</dbReference>
<organism evidence="3 4">
    <name type="scientific">Pinctada imbricata</name>
    <name type="common">Atlantic pearl-oyster</name>
    <name type="synonym">Pinctada martensii</name>
    <dbReference type="NCBI Taxonomy" id="66713"/>
    <lineage>
        <taxon>Eukaryota</taxon>
        <taxon>Metazoa</taxon>
        <taxon>Spiralia</taxon>
        <taxon>Lophotrochozoa</taxon>
        <taxon>Mollusca</taxon>
        <taxon>Bivalvia</taxon>
        <taxon>Autobranchia</taxon>
        <taxon>Pteriomorphia</taxon>
        <taxon>Pterioida</taxon>
        <taxon>Pterioidea</taxon>
        <taxon>Pteriidae</taxon>
        <taxon>Pinctada</taxon>
    </lineage>
</organism>
<keyword evidence="1" id="KW-0863">Zinc-finger</keyword>
<dbReference type="InterPro" id="IPR000315">
    <property type="entry name" value="Znf_B-box"/>
</dbReference>
<evidence type="ECO:0000313" key="4">
    <source>
        <dbReference type="Proteomes" id="UP001186944"/>
    </source>
</evidence>
<dbReference type="PROSITE" id="PS50119">
    <property type="entry name" value="ZF_BBOX"/>
    <property type="match status" value="1"/>
</dbReference>
<dbReference type="InterPro" id="IPR047153">
    <property type="entry name" value="TRIM45/56/19-like"/>
</dbReference>
<dbReference type="PANTHER" id="PTHR25462">
    <property type="entry name" value="BONUS, ISOFORM C-RELATED"/>
    <property type="match status" value="1"/>
</dbReference>
<reference evidence="3" key="1">
    <citation type="submission" date="2019-08" db="EMBL/GenBank/DDBJ databases">
        <title>The improved chromosome-level genome for the pearl oyster Pinctada fucata martensii using PacBio sequencing and Hi-C.</title>
        <authorList>
            <person name="Zheng Z."/>
        </authorList>
    </citation>
    <scope>NUCLEOTIDE SEQUENCE</scope>
    <source>
        <strain evidence="3">ZZ-2019</strain>
        <tissue evidence="3">Adductor muscle</tissue>
    </source>
</reference>